<dbReference type="Pfam" id="PF01335">
    <property type="entry name" value="DED"/>
    <property type="match status" value="1"/>
</dbReference>
<dbReference type="KEGG" id="bfo:118426046"/>
<feature type="region of interest" description="Disordered" evidence="3">
    <location>
        <begin position="108"/>
        <end position="128"/>
    </location>
</feature>
<dbReference type="GO" id="GO:0042981">
    <property type="term" value="P:regulation of apoptotic process"/>
    <property type="evidence" value="ECO:0007669"/>
    <property type="project" value="InterPro"/>
</dbReference>
<dbReference type="PROSITE" id="PS50168">
    <property type="entry name" value="DED"/>
    <property type="match status" value="1"/>
</dbReference>
<dbReference type="CDD" id="cd00045">
    <property type="entry name" value="DED"/>
    <property type="match status" value="1"/>
</dbReference>
<keyword evidence="2" id="KW-0067">ATP-binding</keyword>
<dbReference type="Pfam" id="PF05729">
    <property type="entry name" value="NACHT"/>
    <property type="match status" value="1"/>
</dbReference>
<dbReference type="SMART" id="SM00031">
    <property type="entry name" value="DED"/>
    <property type="match status" value="1"/>
</dbReference>
<sequence>MAGLSPRARLYQRINDSLSEEEVRSLRAMLVSDEHLGKARVESATPQEMFNMLEDDNKIGKGNLALLVDLLKVLGRAKLAQEAEDVAEADEAGALEAPVSAGIGAVHGEAKSAQKAENTTKGDELGGGPGDVSDVIICPRDLYATEYAHVQPLPWCEDLNLDLGEVYTNLQLQRRDERGRFKGTSTVVSLADIFKRAEGEPKKADCRSYVRKIRVEGPPGVGKSCSCQKLAHDWSSGKLGSFKAVFFLELRHLFGKVKDAIFEQLLPKDTDISPEQLWSYIKKNQNEVLFILDGLDELSQKARESTDVVDLIQGKILRNCHVIVTSRPYHCVKDLHNCHEFNRILGYSEENSLQCIHKYFSEAPESATKLVEQLTSDRNIAEIVVNPLNNVLICVVWEDGGEKLPKSKADLYKMMVYSVAKRYCGKEGIPLKGSTLPSNIHEALRGLGKLSWEGLQQDQLQFNIDDIRQEYVANADDMLSMGLLTRDRSFSRIERTWNGAFLHKTFQEYMAAYYISELIKNERKREKGIECLRCVFGMTEPSNEYSLVFESRHRYKEVQDMLPEVLGENSGQLFELFVEELTNTEVDEGDRALLSFICVMSLGRACKDGKLAEIVAPCFSPRMTNGTGYYGDTDPISGDDCFKMIDDNARWFDGFLQILSCQKKLAMGPNPRLLQHLTIDCYAIGYVLQQHQLVELESTLSDCVTLRSLDLWYSDDFNQISFSSGIVYEGHMFTTDEEQEIPLVTMLIPRCGIESVSIELSAKILEHLSELPRLEHVDVREGWPCNEIDFPKYDSMLAEMVRKQSCLKTLRVCGCVTKSKGTGKFDNLKATLLRISERSTLEVVALVVLLTDSDPSLGEPPQELPDEHASAEIMVQKLTECINRNRTLMDLQIRYEIYTKFYKPICSSQSVSKLCSAIERNKTLKSLTVEGVFSESDAHQELIDQLMMNKPEKFEELKITMFKEEDKMHSSYFLTCSAREILNWPLPPDLQ</sequence>
<dbReference type="PROSITE" id="PS50837">
    <property type="entry name" value="NACHT"/>
    <property type="match status" value="1"/>
</dbReference>
<proteinExistence type="predicted"/>
<evidence type="ECO:0000259" key="4">
    <source>
        <dbReference type="PROSITE" id="PS50168"/>
    </source>
</evidence>
<dbReference type="SUPFAM" id="SSF52540">
    <property type="entry name" value="P-loop containing nucleoside triphosphate hydrolases"/>
    <property type="match status" value="1"/>
</dbReference>
<dbReference type="PANTHER" id="PTHR46844">
    <property type="entry name" value="SLR5058 PROTEIN"/>
    <property type="match status" value="1"/>
</dbReference>
<dbReference type="SUPFAM" id="SSF52047">
    <property type="entry name" value="RNI-like"/>
    <property type="match status" value="1"/>
</dbReference>
<feature type="domain" description="DED" evidence="4">
    <location>
        <begin position="6"/>
        <end position="85"/>
    </location>
</feature>
<dbReference type="Gene3D" id="1.10.533.10">
    <property type="entry name" value="Death Domain, Fas"/>
    <property type="match status" value="1"/>
</dbReference>
<keyword evidence="1" id="KW-0547">Nucleotide-binding</keyword>
<evidence type="ECO:0000256" key="2">
    <source>
        <dbReference type="ARBA" id="ARBA00022840"/>
    </source>
</evidence>
<gene>
    <name evidence="8" type="primary">LOC118426046</name>
    <name evidence="6" type="ORF">BRAFLDRAFT_86966</name>
</gene>
<protein>
    <submittedName>
        <fullName evidence="8">Uncharacterized protein LOC118426046</fullName>
    </submittedName>
</protein>
<dbReference type="SUPFAM" id="SSF47986">
    <property type="entry name" value="DEATH domain"/>
    <property type="match status" value="1"/>
</dbReference>
<dbReference type="InterPro" id="IPR007111">
    <property type="entry name" value="NACHT_NTPase"/>
</dbReference>
<dbReference type="GeneID" id="118426046"/>
<dbReference type="Gene3D" id="3.80.10.10">
    <property type="entry name" value="Ribonuclease Inhibitor"/>
    <property type="match status" value="1"/>
</dbReference>
<feature type="compositionally biased region" description="Basic and acidic residues" evidence="3">
    <location>
        <begin position="108"/>
        <end position="124"/>
    </location>
</feature>
<evidence type="ECO:0000313" key="7">
    <source>
        <dbReference type="Proteomes" id="UP000001554"/>
    </source>
</evidence>
<dbReference type="OrthoDB" id="120976at2759"/>
<dbReference type="GO" id="GO:0005524">
    <property type="term" value="F:ATP binding"/>
    <property type="evidence" value="ECO:0007669"/>
    <property type="project" value="UniProtKB-KW"/>
</dbReference>
<name>C3XV90_BRAFL</name>
<dbReference type="RefSeq" id="XP_035691183.1">
    <property type="nucleotide sequence ID" value="XM_035835290.1"/>
</dbReference>
<dbReference type="InterPro" id="IPR011029">
    <property type="entry name" value="DEATH-like_dom_sf"/>
</dbReference>
<dbReference type="InterPro" id="IPR027417">
    <property type="entry name" value="P-loop_NTPase"/>
</dbReference>
<dbReference type="InterPro" id="IPR032675">
    <property type="entry name" value="LRR_dom_sf"/>
</dbReference>
<dbReference type="eggNOG" id="ENOG502RZIW">
    <property type="taxonomic scope" value="Eukaryota"/>
</dbReference>
<feature type="domain" description="NACHT" evidence="5">
    <location>
        <begin position="211"/>
        <end position="328"/>
    </location>
</feature>
<keyword evidence="7" id="KW-1185">Reference proteome</keyword>
<dbReference type="Proteomes" id="UP000001554">
    <property type="component" value="Chromosome 11"/>
</dbReference>
<evidence type="ECO:0000259" key="5">
    <source>
        <dbReference type="PROSITE" id="PS50837"/>
    </source>
</evidence>
<evidence type="ECO:0000313" key="6">
    <source>
        <dbReference type="EMBL" id="EEN68016.1"/>
    </source>
</evidence>
<reference evidence="6" key="1">
    <citation type="journal article" date="2008" name="Nature">
        <title>The amphioxus genome and the evolution of the chordate karyotype.</title>
        <authorList>
            <consortium name="US DOE Joint Genome Institute (JGI-PGF)"/>
            <person name="Putnam N.H."/>
            <person name="Butts T."/>
            <person name="Ferrier D.E.K."/>
            <person name="Furlong R.F."/>
            <person name="Hellsten U."/>
            <person name="Kawashima T."/>
            <person name="Robinson-Rechavi M."/>
            <person name="Shoguchi E."/>
            <person name="Terry A."/>
            <person name="Yu J.-K."/>
            <person name="Benito-Gutierrez E.L."/>
            <person name="Dubchak I."/>
            <person name="Garcia-Fernandez J."/>
            <person name="Gibson-Brown J.J."/>
            <person name="Grigoriev I.V."/>
            <person name="Horton A.C."/>
            <person name="de Jong P.J."/>
            <person name="Jurka J."/>
            <person name="Kapitonov V.V."/>
            <person name="Kohara Y."/>
            <person name="Kuroki Y."/>
            <person name="Lindquist E."/>
            <person name="Lucas S."/>
            <person name="Osoegawa K."/>
            <person name="Pennacchio L.A."/>
            <person name="Salamov A.A."/>
            <person name="Satou Y."/>
            <person name="Sauka-Spengler T."/>
            <person name="Schmutz J."/>
            <person name="Shin-I T."/>
            <person name="Toyoda A."/>
            <person name="Bronner-Fraser M."/>
            <person name="Fujiyama A."/>
            <person name="Holland L.Z."/>
            <person name="Holland P.W.H."/>
            <person name="Satoh N."/>
            <person name="Rokhsar D.S."/>
        </authorList>
    </citation>
    <scope>NUCLEOTIDE SEQUENCE [LARGE SCALE GENOMIC DNA]</scope>
    <source>
        <strain evidence="6">S238N-H82</strain>
        <tissue evidence="6">Testes</tissue>
    </source>
</reference>
<reference evidence="7" key="2">
    <citation type="journal article" date="2020" name="Nat. Ecol. Evol.">
        <title>Deeply conserved synteny resolves early events in vertebrate evolution.</title>
        <authorList>
            <person name="Simakov O."/>
            <person name="Marletaz F."/>
            <person name="Yue J.X."/>
            <person name="O'Connell B."/>
            <person name="Jenkins J."/>
            <person name="Brandt A."/>
            <person name="Calef R."/>
            <person name="Tung C.H."/>
            <person name="Huang T.K."/>
            <person name="Schmutz J."/>
            <person name="Satoh N."/>
            <person name="Yu J.K."/>
            <person name="Putnam N.H."/>
            <person name="Green R.E."/>
            <person name="Rokhsar D.S."/>
        </authorList>
    </citation>
    <scope>NUCLEOTIDE SEQUENCE [LARGE SCALE GENOMIC DNA]</scope>
    <source>
        <strain evidence="7">S238N-H82</strain>
    </source>
</reference>
<dbReference type="PANTHER" id="PTHR46844:SF1">
    <property type="entry name" value="SLR5058 PROTEIN"/>
    <property type="match status" value="1"/>
</dbReference>
<organism>
    <name type="scientific">Branchiostoma floridae</name>
    <name type="common">Florida lancelet</name>
    <name type="synonym">Amphioxus</name>
    <dbReference type="NCBI Taxonomy" id="7739"/>
    <lineage>
        <taxon>Eukaryota</taxon>
        <taxon>Metazoa</taxon>
        <taxon>Chordata</taxon>
        <taxon>Cephalochordata</taxon>
        <taxon>Leptocardii</taxon>
        <taxon>Amphioxiformes</taxon>
        <taxon>Branchiostomatidae</taxon>
        <taxon>Branchiostoma</taxon>
    </lineage>
</organism>
<evidence type="ECO:0000313" key="8">
    <source>
        <dbReference type="RefSeq" id="XP_035691183.1"/>
    </source>
</evidence>
<evidence type="ECO:0000256" key="3">
    <source>
        <dbReference type="SAM" id="MobiDB-lite"/>
    </source>
</evidence>
<accession>C3XV90</accession>
<dbReference type="Gene3D" id="3.40.50.300">
    <property type="entry name" value="P-loop containing nucleotide triphosphate hydrolases"/>
    <property type="match status" value="1"/>
</dbReference>
<dbReference type="InterPro" id="IPR001875">
    <property type="entry name" value="DED_dom"/>
</dbReference>
<dbReference type="AlphaFoldDB" id="C3XV90"/>
<dbReference type="InParanoid" id="C3XV90"/>
<dbReference type="EMBL" id="GG666468">
    <property type="protein sequence ID" value="EEN68016.1"/>
    <property type="molecule type" value="Genomic_DNA"/>
</dbReference>
<reference evidence="8" key="3">
    <citation type="submission" date="2025-04" db="UniProtKB">
        <authorList>
            <consortium name="RefSeq"/>
        </authorList>
    </citation>
    <scope>IDENTIFICATION</scope>
    <source>
        <strain evidence="8">S238N-H82</strain>
        <tissue evidence="8">Testes</tissue>
    </source>
</reference>
<evidence type="ECO:0000256" key="1">
    <source>
        <dbReference type="ARBA" id="ARBA00022741"/>
    </source>
</evidence>